<dbReference type="InterPro" id="IPR029000">
    <property type="entry name" value="Cyclophilin-like_dom_sf"/>
</dbReference>
<dbReference type="Pfam" id="PF00160">
    <property type="entry name" value="Pro_isomerase"/>
    <property type="match status" value="1"/>
</dbReference>
<keyword evidence="7" id="KW-1185">Reference proteome</keyword>
<keyword evidence="4" id="KW-0732">Signal</keyword>
<evidence type="ECO:0000256" key="4">
    <source>
        <dbReference type="SAM" id="SignalP"/>
    </source>
</evidence>
<dbReference type="EC" id="5.2.1.8" evidence="1"/>
<dbReference type="AlphaFoldDB" id="A0A7W8DHP9"/>
<dbReference type="PANTHER" id="PTHR45625:SF4">
    <property type="entry name" value="PEPTIDYLPROLYL ISOMERASE DOMAIN AND WD REPEAT-CONTAINING PROTEIN 1"/>
    <property type="match status" value="1"/>
</dbReference>
<dbReference type="GO" id="GO:0003755">
    <property type="term" value="F:peptidyl-prolyl cis-trans isomerase activity"/>
    <property type="evidence" value="ECO:0007669"/>
    <property type="project" value="UniProtKB-KW"/>
</dbReference>
<reference evidence="6 7" key="1">
    <citation type="submission" date="2020-08" db="EMBL/GenBank/DDBJ databases">
        <title>Genomic Encyclopedia of Type Strains, Phase IV (KMG-IV): sequencing the most valuable type-strain genomes for metagenomic binning, comparative biology and taxonomic classification.</title>
        <authorList>
            <person name="Goeker M."/>
        </authorList>
    </citation>
    <scope>NUCLEOTIDE SEQUENCE [LARGE SCALE GENOMIC DNA]</scope>
    <source>
        <strain evidence="6 7">DSM 22071</strain>
    </source>
</reference>
<dbReference type="Gene3D" id="2.40.100.10">
    <property type="entry name" value="Cyclophilin-like"/>
    <property type="match status" value="2"/>
</dbReference>
<evidence type="ECO:0000256" key="2">
    <source>
        <dbReference type="ARBA" id="ARBA00023110"/>
    </source>
</evidence>
<dbReference type="PANTHER" id="PTHR45625">
    <property type="entry name" value="PEPTIDYL-PROLYL CIS-TRANS ISOMERASE-RELATED"/>
    <property type="match status" value="1"/>
</dbReference>
<dbReference type="Proteomes" id="UP000528322">
    <property type="component" value="Unassembled WGS sequence"/>
</dbReference>
<gene>
    <name evidence="6" type="ORF">HNR37_002018</name>
</gene>
<evidence type="ECO:0000259" key="5">
    <source>
        <dbReference type="PROSITE" id="PS50072"/>
    </source>
</evidence>
<evidence type="ECO:0000256" key="3">
    <source>
        <dbReference type="ARBA" id="ARBA00023235"/>
    </source>
</evidence>
<evidence type="ECO:0000256" key="1">
    <source>
        <dbReference type="ARBA" id="ARBA00013194"/>
    </source>
</evidence>
<dbReference type="EMBL" id="JACHID010000014">
    <property type="protein sequence ID" value="MBB5022679.1"/>
    <property type="molecule type" value="Genomic_DNA"/>
</dbReference>
<feature type="domain" description="PPIase cyclophilin-type" evidence="5">
    <location>
        <begin position="39"/>
        <end position="262"/>
    </location>
</feature>
<dbReference type="InterPro" id="IPR002130">
    <property type="entry name" value="Cyclophilin-type_PPIase_dom"/>
</dbReference>
<comment type="caution">
    <text evidence="6">The sequence shown here is derived from an EMBL/GenBank/DDBJ whole genome shotgun (WGS) entry which is preliminary data.</text>
</comment>
<evidence type="ECO:0000313" key="7">
    <source>
        <dbReference type="Proteomes" id="UP000528322"/>
    </source>
</evidence>
<dbReference type="SUPFAM" id="SSF50891">
    <property type="entry name" value="Cyclophilin-like"/>
    <property type="match status" value="1"/>
</dbReference>
<dbReference type="InterPro" id="IPR044666">
    <property type="entry name" value="Cyclophilin_A-like"/>
</dbReference>
<organism evidence="6 7">
    <name type="scientific">Desulfurispira natronophila</name>
    <dbReference type="NCBI Taxonomy" id="682562"/>
    <lineage>
        <taxon>Bacteria</taxon>
        <taxon>Pseudomonadati</taxon>
        <taxon>Chrysiogenota</taxon>
        <taxon>Chrysiogenia</taxon>
        <taxon>Chrysiogenales</taxon>
        <taxon>Chrysiogenaceae</taxon>
        <taxon>Desulfurispira</taxon>
    </lineage>
</organism>
<proteinExistence type="predicted"/>
<keyword evidence="3 6" id="KW-0413">Isomerase</keyword>
<feature type="signal peptide" evidence="4">
    <location>
        <begin position="1"/>
        <end position="21"/>
    </location>
</feature>
<dbReference type="CDD" id="cd00317">
    <property type="entry name" value="cyclophilin"/>
    <property type="match status" value="1"/>
</dbReference>
<feature type="chain" id="PRO_5031083962" description="peptidylprolyl isomerase" evidence="4">
    <location>
        <begin position="22"/>
        <end position="276"/>
    </location>
</feature>
<sequence>MKAMLAAIIAFLLIFSVSAQAEAYPSKEDAGNPVAHIVTSMGEIYAELYPQAAPQTVQNFIELSRTGFYEGLEFHQVVVGSMIRGGDPTGTGSGGPGYTFADEINASALGLDQESVVQEGYLPHPALGIGSQADFQQQILIPLIQSMGILTQHELELREHEVEQQLMALSLKEAYENLGYSYRDDLPSRHPVAGSLAMANSGPDSNGSQFVITLEDAPWLAGKHTVFGQVLLGMEVVERICQVSVDIEMRPRLPVIIENIEIVDDLPPEPEEEPEA</sequence>
<accession>A0A7W8DHP9</accession>
<dbReference type="PROSITE" id="PS50072">
    <property type="entry name" value="CSA_PPIASE_2"/>
    <property type="match status" value="1"/>
</dbReference>
<keyword evidence="2" id="KW-0697">Rotamase</keyword>
<name>A0A7W8DHP9_9BACT</name>
<evidence type="ECO:0000313" key="6">
    <source>
        <dbReference type="EMBL" id="MBB5022679.1"/>
    </source>
</evidence>
<protein>
    <recommendedName>
        <fullName evidence="1">peptidylprolyl isomerase</fullName>
        <ecNumber evidence="1">5.2.1.8</ecNumber>
    </recommendedName>
</protein>